<evidence type="ECO:0000313" key="1">
    <source>
        <dbReference type="EMBL" id="AEQ53114.1"/>
    </source>
</evidence>
<organism evidence="1 2">
    <name type="scientific">Pelagibacterium halotolerans (strain DSM 22347 / JCM 15775 / CGMCC 1.7692 / B2)</name>
    <dbReference type="NCBI Taxonomy" id="1082931"/>
    <lineage>
        <taxon>Bacteria</taxon>
        <taxon>Pseudomonadati</taxon>
        <taxon>Pseudomonadota</taxon>
        <taxon>Alphaproteobacteria</taxon>
        <taxon>Hyphomicrobiales</taxon>
        <taxon>Devosiaceae</taxon>
        <taxon>Pelagibacterium</taxon>
    </lineage>
</organism>
<evidence type="ECO:0000313" key="2">
    <source>
        <dbReference type="Proteomes" id="UP000008850"/>
    </source>
</evidence>
<sequence length="205" mass="22994">MPALERISLDMPADSRFLIFVRDPLERAISHYRYLRKIGKTSMSFDDAVSAYPQIVEHSLFGKYVASAVNLLGKERVHVLSFDDLKTDPEKFGEQVSKALDIPFLPGLPYSDRILEAAGSRAPILTRVLREVSWGLRGLGLATFVSRVKQSPLINKILFSTQKLDDREKSTPGAAVKRNLSEIFDRDLEQLGHLVGPNTLQSIKE</sequence>
<dbReference type="HOGENOM" id="CLU_1336457_0_0_5"/>
<keyword evidence="1" id="KW-0808">Transferase</keyword>
<gene>
    <name evidence="1" type="ordered locus">KKY_3124</name>
</gene>
<dbReference type="Proteomes" id="UP000008850">
    <property type="component" value="Chromosome"/>
</dbReference>
<dbReference type="AlphaFoldDB" id="G4RGW1"/>
<reference evidence="1 2" key="1">
    <citation type="journal article" date="2012" name="J. Bacteriol.">
        <title>Complete genome sequence of Pelagibacterium halotolerans B2T.</title>
        <authorList>
            <person name="Huo Y.Y."/>
            <person name="Cheng H."/>
            <person name="Han X.F."/>
            <person name="Jiang X.W."/>
            <person name="Sun C."/>
            <person name="Zhang X.Q."/>
            <person name="Zhu X.F."/>
            <person name="Liu Y.F."/>
            <person name="Li P.F."/>
            <person name="Ni P.X."/>
            <person name="Wu M."/>
        </authorList>
    </citation>
    <scope>NUCLEOTIDE SEQUENCE [LARGE SCALE GENOMIC DNA]</scope>
    <source>
        <strain evidence="2">DSM 22347 / JCM 15775 / CGMCC 1.7692 / B2</strain>
    </source>
</reference>
<protein>
    <submittedName>
        <fullName evidence="1">Sulfotransferase</fullName>
    </submittedName>
</protein>
<dbReference type="SUPFAM" id="SSF52540">
    <property type="entry name" value="P-loop containing nucleoside triphosphate hydrolases"/>
    <property type="match status" value="1"/>
</dbReference>
<proteinExistence type="predicted"/>
<dbReference type="EMBL" id="CP003075">
    <property type="protein sequence ID" value="AEQ53114.1"/>
    <property type="molecule type" value="Genomic_DNA"/>
</dbReference>
<name>G4RGW1_PELHB</name>
<dbReference type="KEGG" id="phl:KKY_3124"/>
<accession>G4RGW1</accession>
<keyword evidence="2" id="KW-1185">Reference proteome</keyword>
<dbReference type="InterPro" id="IPR027417">
    <property type="entry name" value="P-loop_NTPase"/>
</dbReference>
<dbReference type="Pfam" id="PF13469">
    <property type="entry name" value="Sulfotransfer_3"/>
    <property type="match status" value="1"/>
</dbReference>
<dbReference type="STRING" id="1082931.KKY_3124"/>
<dbReference type="GO" id="GO:0016740">
    <property type="term" value="F:transferase activity"/>
    <property type="evidence" value="ECO:0007669"/>
    <property type="project" value="UniProtKB-KW"/>
</dbReference>
<dbReference type="Gene3D" id="3.40.50.300">
    <property type="entry name" value="P-loop containing nucleotide triphosphate hydrolases"/>
    <property type="match status" value="1"/>
</dbReference>